<dbReference type="Gene3D" id="3.30.930.10">
    <property type="entry name" value="Bira Bifunctional Protein, Domain 2"/>
    <property type="match status" value="1"/>
</dbReference>
<dbReference type="CDD" id="cd00773">
    <property type="entry name" value="HisRS-like_core"/>
    <property type="match status" value="1"/>
</dbReference>
<accession>A0ABS4GQR1</accession>
<dbReference type="InterPro" id="IPR004516">
    <property type="entry name" value="HisRS/HisZ"/>
</dbReference>
<evidence type="ECO:0000256" key="2">
    <source>
        <dbReference type="ARBA" id="ARBA00004667"/>
    </source>
</evidence>
<gene>
    <name evidence="8" type="primary">hisZ</name>
    <name evidence="10" type="ORF">J2Z37_002607</name>
</gene>
<comment type="miscellaneous">
    <text evidence="8">This function is generally fulfilled by the C-terminal part of HisG, which is missing in some bacteria such as this one.</text>
</comment>
<proteinExistence type="inferred from homology"/>
<keyword evidence="10" id="KW-0328">Glycosyltransferase</keyword>
<keyword evidence="11" id="KW-1185">Reference proteome</keyword>
<dbReference type="HAMAP" id="MF_00125">
    <property type="entry name" value="HisZ"/>
    <property type="match status" value="1"/>
</dbReference>
<dbReference type="PANTHER" id="PTHR43707:SF1">
    <property type="entry name" value="HISTIDINE--TRNA LIGASE, MITOCHONDRIAL-RELATED"/>
    <property type="match status" value="1"/>
</dbReference>
<evidence type="ECO:0000256" key="4">
    <source>
        <dbReference type="ARBA" id="ARBA00011496"/>
    </source>
</evidence>
<feature type="domain" description="Aminoacyl-transfer RNA synthetases class-II family profile" evidence="9">
    <location>
        <begin position="27"/>
        <end position="321"/>
    </location>
</feature>
<protein>
    <recommendedName>
        <fullName evidence="5 8">ATP phosphoribosyltransferase regulatory subunit</fullName>
    </recommendedName>
</protein>
<keyword evidence="8" id="KW-0028">Amino-acid biosynthesis</keyword>
<sequence length="384" mass="43377">MTKPLGFEKPLGMRDYLPDLLWKQRQIEEKLHRCMLHWGYQEILTPTLEYYDTVGEASATHDSKLFKLLDRQGRTLVLRPDVTAPIARVASSLLKDEPRPLRLMYNTNVFRAQEKEAGRNAEFTQAGVELIGDSSVEADAEVIALAVACLKEAGLEEFKIAIGHVGFIEGLLEEVVPEKSGRDQLKERLHNSDYVGFRQDIAGLTISEDEKNRLRGILKLRGGADRLEDAEALTINGRARRAVRNLKELWAALQAYDVTDYVLFDLNLLSSLNYYTGILFEGYAANQGFPICGGGRYDDLFKQFGMDNPSTGFAIKMDRLIQSSDLQPTQEKKTIYIRFDQETRNLALKRAMLLRQEAIVVTGIGEPSQTFDQIIDFRGGHEDV</sequence>
<dbReference type="EMBL" id="JAGGKT010000007">
    <property type="protein sequence ID" value="MBP1932599.1"/>
    <property type="molecule type" value="Genomic_DNA"/>
</dbReference>
<comment type="similarity">
    <text evidence="3 8">Belongs to the class-II aminoacyl-tRNA synthetase family. HisZ subfamily.</text>
</comment>
<dbReference type="NCBIfam" id="NF008941">
    <property type="entry name" value="PRK12292.2-4"/>
    <property type="match status" value="1"/>
</dbReference>
<evidence type="ECO:0000256" key="8">
    <source>
        <dbReference type="HAMAP-Rule" id="MF_00125"/>
    </source>
</evidence>
<comment type="caution">
    <text evidence="10">The sequence shown here is derived from an EMBL/GenBank/DDBJ whole genome shotgun (WGS) entry which is preliminary data.</text>
</comment>
<dbReference type="Pfam" id="PF13393">
    <property type="entry name" value="tRNA-synt_His"/>
    <property type="match status" value="1"/>
</dbReference>
<dbReference type="PROSITE" id="PS50862">
    <property type="entry name" value="AA_TRNA_LIGASE_II"/>
    <property type="match status" value="1"/>
</dbReference>
<dbReference type="InterPro" id="IPR006195">
    <property type="entry name" value="aa-tRNA-synth_II"/>
</dbReference>
<dbReference type="NCBIfam" id="TIGR00443">
    <property type="entry name" value="hisZ_biosyn_reg"/>
    <property type="match status" value="1"/>
</dbReference>
<evidence type="ECO:0000259" key="9">
    <source>
        <dbReference type="PROSITE" id="PS50862"/>
    </source>
</evidence>
<dbReference type="Proteomes" id="UP001519343">
    <property type="component" value="Unassembled WGS sequence"/>
</dbReference>
<keyword evidence="8" id="KW-0368">Histidine biosynthesis</keyword>
<dbReference type="PIRSF" id="PIRSF001549">
    <property type="entry name" value="His-tRNA_synth"/>
    <property type="match status" value="1"/>
</dbReference>
<evidence type="ECO:0000256" key="7">
    <source>
        <dbReference type="ARBA" id="ARBA00025246"/>
    </source>
</evidence>
<comment type="subunit">
    <text evidence="4 8">Heteromultimer composed of HisG and HisZ subunits.</text>
</comment>
<evidence type="ECO:0000256" key="1">
    <source>
        <dbReference type="ARBA" id="ARBA00004496"/>
    </source>
</evidence>
<dbReference type="InterPro" id="IPR004517">
    <property type="entry name" value="HisZ"/>
</dbReference>
<evidence type="ECO:0000313" key="11">
    <source>
        <dbReference type="Proteomes" id="UP001519343"/>
    </source>
</evidence>
<reference evidence="10 11" key="1">
    <citation type="submission" date="2021-03" db="EMBL/GenBank/DDBJ databases">
        <title>Genomic Encyclopedia of Type Strains, Phase IV (KMG-IV): sequencing the most valuable type-strain genomes for metagenomic binning, comparative biology and taxonomic classification.</title>
        <authorList>
            <person name="Goeker M."/>
        </authorList>
    </citation>
    <scope>NUCLEOTIDE SEQUENCE [LARGE SCALE GENOMIC DNA]</scope>
    <source>
        <strain evidence="10 11">DSM 24738</strain>
    </source>
</reference>
<dbReference type="RefSeq" id="WP_209810643.1">
    <property type="nucleotide sequence ID" value="NZ_JAGGKT010000007.1"/>
</dbReference>
<evidence type="ECO:0000313" key="10">
    <source>
        <dbReference type="EMBL" id="MBP1932599.1"/>
    </source>
</evidence>
<dbReference type="SUPFAM" id="SSF55681">
    <property type="entry name" value="Class II aaRS and biotin synthetases"/>
    <property type="match status" value="1"/>
</dbReference>
<dbReference type="PANTHER" id="PTHR43707">
    <property type="entry name" value="HISTIDYL-TRNA SYNTHETASE"/>
    <property type="match status" value="1"/>
</dbReference>
<dbReference type="InterPro" id="IPR041715">
    <property type="entry name" value="HisRS-like_core"/>
</dbReference>
<comment type="function">
    <text evidence="7 8">Required for the first step of histidine biosynthesis. May allow the feedback regulation of ATP phosphoribosyltransferase activity by histidine.</text>
</comment>
<keyword evidence="6 8" id="KW-0963">Cytoplasm</keyword>
<comment type="subcellular location">
    <subcellularLocation>
        <location evidence="1 8">Cytoplasm</location>
    </subcellularLocation>
</comment>
<dbReference type="GO" id="GO:0016757">
    <property type="term" value="F:glycosyltransferase activity"/>
    <property type="evidence" value="ECO:0007669"/>
    <property type="project" value="UniProtKB-KW"/>
</dbReference>
<evidence type="ECO:0000256" key="6">
    <source>
        <dbReference type="ARBA" id="ARBA00022490"/>
    </source>
</evidence>
<dbReference type="InterPro" id="IPR045864">
    <property type="entry name" value="aa-tRNA-synth_II/BPL/LPL"/>
</dbReference>
<evidence type="ECO:0000256" key="3">
    <source>
        <dbReference type="ARBA" id="ARBA00005539"/>
    </source>
</evidence>
<organism evidence="10 11">
    <name type="scientific">Ammoniphilus resinae</name>
    <dbReference type="NCBI Taxonomy" id="861532"/>
    <lineage>
        <taxon>Bacteria</taxon>
        <taxon>Bacillati</taxon>
        <taxon>Bacillota</taxon>
        <taxon>Bacilli</taxon>
        <taxon>Bacillales</taxon>
        <taxon>Paenibacillaceae</taxon>
        <taxon>Aneurinibacillus group</taxon>
        <taxon>Ammoniphilus</taxon>
    </lineage>
</organism>
<name>A0ABS4GQR1_9BACL</name>
<keyword evidence="10" id="KW-0808">Transferase</keyword>
<comment type="pathway">
    <text evidence="2 8">Amino-acid biosynthesis; L-histidine biosynthesis; L-histidine from 5-phospho-alpha-D-ribose 1-diphosphate: step 1/9.</text>
</comment>
<evidence type="ECO:0000256" key="5">
    <source>
        <dbReference type="ARBA" id="ARBA00020397"/>
    </source>
</evidence>